<dbReference type="GO" id="GO:0009378">
    <property type="term" value="F:four-way junction helicase activity"/>
    <property type="evidence" value="ECO:0007669"/>
    <property type="project" value="TreeGrafter"/>
</dbReference>
<keyword evidence="6" id="KW-1185">Reference proteome</keyword>
<dbReference type="PROSITE" id="PS51194">
    <property type="entry name" value="HELICASE_CTER"/>
    <property type="match status" value="1"/>
</dbReference>
<reference evidence="5" key="1">
    <citation type="journal article" date="2019" name="Environ. Microbiol.">
        <title>Fungal ecological strategies reflected in gene transcription - a case study of two litter decomposers.</title>
        <authorList>
            <person name="Barbi F."/>
            <person name="Kohler A."/>
            <person name="Barry K."/>
            <person name="Baskaran P."/>
            <person name="Daum C."/>
            <person name="Fauchery L."/>
            <person name="Ihrmark K."/>
            <person name="Kuo A."/>
            <person name="LaButti K."/>
            <person name="Lipzen A."/>
            <person name="Morin E."/>
            <person name="Grigoriev I.V."/>
            <person name="Henrissat B."/>
            <person name="Lindahl B."/>
            <person name="Martin F."/>
        </authorList>
    </citation>
    <scope>NUCLEOTIDE SEQUENCE</scope>
    <source>
        <strain evidence="5">JB14</strain>
    </source>
</reference>
<comment type="catalytic activity">
    <reaction evidence="2">
        <text>Couples ATP hydrolysis with the unwinding of duplex DNA by translocating in the 3'-5' direction.</text>
        <dbReference type="EC" id="5.6.2.4"/>
    </reaction>
</comment>
<dbReference type="InterPro" id="IPR027417">
    <property type="entry name" value="P-loop_NTPase"/>
</dbReference>
<proteinExistence type="inferred from homology"/>
<dbReference type="EMBL" id="ML769857">
    <property type="protein sequence ID" value="KAE9386678.1"/>
    <property type="molecule type" value="Genomic_DNA"/>
</dbReference>
<name>A0A6A4GM83_9AGAR</name>
<evidence type="ECO:0000313" key="6">
    <source>
        <dbReference type="Proteomes" id="UP000799118"/>
    </source>
</evidence>
<dbReference type="PANTHER" id="PTHR13710:SF149">
    <property type="entry name" value="ATP-DEPENDENT DNA HELICASE TLH2"/>
    <property type="match status" value="1"/>
</dbReference>
<gene>
    <name evidence="5" type="ORF">BT96DRAFT_513503</name>
</gene>
<comment type="similarity">
    <text evidence="1">Belongs to the helicase family. RecQ subfamily.</text>
</comment>
<feature type="domain" description="Helicase C-terminal" evidence="4">
    <location>
        <begin position="105"/>
        <end position="285"/>
    </location>
</feature>
<dbReference type="Gene3D" id="3.40.50.300">
    <property type="entry name" value="P-loop containing nucleotide triphosphate hydrolases"/>
    <property type="match status" value="2"/>
</dbReference>
<protein>
    <recommendedName>
        <fullName evidence="3">DNA 3'-5' helicase</fullName>
        <ecNumber evidence="3">5.6.2.4</ecNumber>
    </recommendedName>
</protein>
<sequence length="525" mass="60386">MWIRLRYLLVSARKAGTDEFMDWVTCGTIRQRLMRIFIDEAHKILVDESFHPCFKLFYHLTSTSVPITFLSATLMPRSIPYLLEQMQIHDPTIVDEIRHYTGRKNLKYLMEKIDDDTDILPRIESLVNGQGVQLEGKERGIIFCQMIDDVNALCETLKSPVYHGDLDNEARDKATEVWRKGKSFSDRWMLCTHDQAFGQDINYPHVRITIHKNPRELINWVQETGQAGRDNIPAVCHTFWSALPHTLAPSNPDHSGREEMRRLLRSSECLRLGFAALDRETWSCAALDGELCSNCEKAALIPFHLSLANFPQINKPLVLSDPTNPSSKQIPITVQTNAAELCAERAASEQQLIEFKKILDSADAHGCLDCWVYGQQHMPDTNHQRHLAFEMHEGQLKISWSQNQNWLYCWHCWVPLHRPCNHPPIPEQPFDPTQCPYQVYDSEAPNPTLVPMVPHLIALIFGHTSKHPNKDAFEGALANDLGINPSQLTDISHLKRWLHEPVTKTQVHNFVCYIISWYKLTRPTH</sequence>
<dbReference type="GO" id="GO:0005694">
    <property type="term" value="C:chromosome"/>
    <property type="evidence" value="ECO:0007669"/>
    <property type="project" value="TreeGrafter"/>
</dbReference>
<accession>A0A6A4GM83</accession>
<dbReference type="EC" id="5.6.2.4" evidence="3"/>
<evidence type="ECO:0000259" key="4">
    <source>
        <dbReference type="PROSITE" id="PS51194"/>
    </source>
</evidence>
<evidence type="ECO:0000256" key="3">
    <source>
        <dbReference type="ARBA" id="ARBA00034808"/>
    </source>
</evidence>
<dbReference type="GO" id="GO:0005737">
    <property type="term" value="C:cytoplasm"/>
    <property type="evidence" value="ECO:0007669"/>
    <property type="project" value="TreeGrafter"/>
</dbReference>
<organism evidence="5 6">
    <name type="scientific">Gymnopus androsaceus JB14</name>
    <dbReference type="NCBI Taxonomy" id="1447944"/>
    <lineage>
        <taxon>Eukaryota</taxon>
        <taxon>Fungi</taxon>
        <taxon>Dikarya</taxon>
        <taxon>Basidiomycota</taxon>
        <taxon>Agaricomycotina</taxon>
        <taxon>Agaricomycetes</taxon>
        <taxon>Agaricomycetidae</taxon>
        <taxon>Agaricales</taxon>
        <taxon>Marasmiineae</taxon>
        <taxon>Omphalotaceae</taxon>
        <taxon>Gymnopus</taxon>
    </lineage>
</organism>
<evidence type="ECO:0000256" key="2">
    <source>
        <dbReference type="ARBA" id="ARBA00034617"/>
    </source>
</evidence>
<evidence type="ECO:0000256" key="1">
    <source>
        <dbReference type="ARBA" id="ARBA00005446"/>
    </source>
</evidence>
<dbReference type="GO" id="GO:0000724">
    <property type="term" value="P:double-strand break repair via homologous recombination"/>
    <property type="evidence" value="ECO:0007669"/>
    <property type="project" value="TreeGrafter"/>
</dbReference>
<dbReference type="PANTHER" id="PTHR13710">
    <property type="entry name" value="DNA HELICASE RECQ FAMILY MEMBER"/>
    <property type="match status" value="1"/>
</dbReference>
<dbReference type="InterPro" id="IPR001650">
    <property type="entry name" value="Helicase_C-like"/>
</dbReference>
<dbReference type="GO" id="GO:0005634">
    <property type="term" value="C:nucleus"/>
    <property type="evidence" value="ECO:0007669"/>
    <property type="project" value="TreeGrafter"/>
</dbReference>
<dbReference type="AlphaFoldDB" id="A0A6A4GM83"/>
<dbReference type="SUPFAM" id="SSF52540">
    <property type="entry name" value="P-loop containing nucleoside triphosphate hydrolases"/>
    <property type="match status" value="1"/>
</dbReference>
<evidence type="ECO:0000313" key="5">
    <source>
        <dbReference type="EMBL" id="KAE9386678.1"/>
    </source>
</evidence>
<dbReference type="Proteomes" id="UP000799118">
    <property type="component" value="Unassembled WGS sequence"/>
</dbReference>
<dbReference type="OrthoDB" id="2507344at2759"/>
<dbReference type="GO" id="GO:0043138">
    <property type="term" value="F:3'-5' DNA helicase activity"/>
    <property type="evidence" value="ECO:0007669"/>
    <property type="project" value="UniProtKB-EC"/>
</dbReference>